<dbReference type="AlphaFoldDB" id="K1SUR1"/>
<feature type="non-terminal residue" evidence="1">
    <location>
        <position position="171"/>
    </location>
</feature>
<proteinExistence type="predicted"/>
<dbReference type="EMBL" id="AJWZ01004810">
    <property type="protein sequence ID" value="EKC64352.1"/>
    <property type="molecule type" value="Genomic_DNA"/>
</dbReference>
<dbReference type="SUPFAM" id="SSF82185">
    <property type="entry name" value="Histone H3 K4-specific methyltransferase SET7/9 N-terminal domain"/>
    <property type="match status" value="1"/>
</dbReference>
<dbReference type="Gene3D" id="2.20.110.10">
    <property type="entry name" value="Histone H3 K4-specific methyltransferase SET7/9 N-terminal domain"/>
    <property type="match status" value="1"/>
</dbReference>
<accession>K1SUR1</accession>
<reference evidence="1" key="1">
    <citation type="journal article" date="2013" name="Environ. Microbiol.">
        <title>Microbiota from the distal guts of lean and obese adolescents exhibit partial functional redundancy besides clear differences in community structure.</title>
        <authorList>
            <person name="Ferrer M."/>
            <person name="Ruiz A."/>
            <person name="Lanza F."/>
            <person name="Haange S.B."/>
            <person name="Oberbach A."/>
            <person name="Till H."/>
            <person name="Bargiela R."/>
            <person name="Campoy C."/>
            <person name="Segura M.T."/>
            <person name="Richter M."/>
            <person name="von Bergen M."/>
            <person name="Seifert J."/>
            <person name="Suarez A."/>
        </authorList>
    </citation>
    <scope>NUCLEOTIDE SEQUENCE</scope>
</reference>
<gene>
    <name evidence="1" type="ORF">OBE_07008</name>
</gene>
<name>K1SUR1_9ZZZZ</name>
<sequence>MYYSNGHLEGEYKQYDETGELRLEAFYFSGNLSGLHKTYQEDGSCRIVEYDSGLPIHDWYLLADQQGNMLKFRSADNSLIWETPAIAERFTDYRDGKPWEVYYKNGLTIALTSSVVRDYGKWHRIDLRLSNNSTTPIEFAPEINITAYSVDDLNQTNNLPVWSYNAYMKKV</sequence>
<protein>
    <submittedName>
        <fullName evidence="1">MORN repeat variant</fullName>
    </submittedName>
</protein>
<comment type="caution">
    <text evidence="1">The sequence shown here is derived from an EMBL/GenBank/DDBJ whole genome shotgun (WGS) entry which is preliminary data.</text>
</comment>
<evidence type="ECO:0000313" key="1">
    <source>
        <dbReference type="EMBL" id="EKC64352.1"/>
    </source>
</evidence>
<organism evidence="1">
    <name type="scientific">human gut metagenome</name>
    <dbReference type="NCBI Taxonomy" id="408170"/>
    <lineage>
        <taxon>unclassified sequences</taxon>
        <taxon>metagenomes</taxon>
        <taxon>organismal metagenomes</taxon>
    </lineage>
</organism>